<name>A0A6J4JP64_9ACTN</name>
<feature type="compositionally biased region" description="Low complexity" evidence="1">
    <location>
        <begin position="110"/>
        <end position="119"/>
    </location>
</feature>
<organism evidence="2">
    <name type="scientific">uncultured Mycobacteriales bacterium</name>
    <dbReference type="NCBI Taxonomy" id="581187"/>
    <lineage>
        <taxon>Bacteria</taxon>
        <taxon>Bacillati</taxon>
        <taxon>Actinomycetota</taxon>
        <taxon>Actinomycetes</taxon>
        <taxon>Mycobacteriales</taxon>
        <taxon>environmental samples</taxon>
    </lineage>
</organism>
<gene>
    <name evidence="2" type="ORF">AVDCRST_MAG41-3777</name>
</gene>
<feature type="region of interest" description="Disordered" evidence="1">
    <location>
        <begin position="1"/>
        <end position="54"/>
    </location>
</feature>
<proteinExistence type="predicted"/>
<dbReference type="AlphaFoldDB" id="A0A6J4JP64"/>
<sequence>MVAGHDDDPGRHGRVQYGEPAPPGPGHHDSREGEQHRPAHVHRRHRGVLVEQAGVGGVRAVHGLAEADAGVDHAEVRSQPRRHQRVRGVADQRQRGGQHQHPPEPPVVLRPPDQQPSGDQDQRDPVHVPVVVVRRPDQPGPVERERLHRRLVRPAEPAFQRPDVRRVAVRAADVPPGQPAAERVEQPQRPEDERLPAQPPPHRPVLRCAPHPLSLPARGGPAARRSVPAGSGRTGR</sequence>
<feature type="compositionally biased region" description="Basic residues" evidence="1">
    <location>
        <begin position="38"/>
        <end position="47"/>
    </location>
</feature>
<evidence type="ECO:0000256" key="1">
    <source>
        <dbReference type="SAM" id="MobiDB-lite"/>
    </source>
</evidence>
<protein>
    <submittedName>
        <fullName evidence="2">Uncharacterized protein</fullName>
    </submittedName>
</protein>
<reference evidence="2" key="1">
    <citation type="submission" date="2020-02" db="EMBL/GenBank/DDBJ databases">
        <authorList>
            <person name="Meier V. D."/>
        </authorList>
    </citation>
    <scope>NUCLEOTIDE SEQUENCE</scope>
    <source>
        <strain evidence="2">AVDCRST_MAG41</strain>
    </source>
</reference>
<accession>A0A6J4JP64</accession>
<evidence type="ECO:0000313" key="2">
    <source>
        <dbReference type="EMBL" id="CAA9283469.1"/>
    </source>
</evidence>
<dbReference type="EMBL" id="CADCTP010000347">
    <property type="protein sequence ID" value="CAA9283469.1"/>
    <property type="molecule type" value="Genomic_DNA"/>
</dbReference>
<feature type="compositionally biased region" description="Basic and acidic residues" evidence="1">
    <location>
        <begin position="134"/>
        <end position="146"/>
    </location>
</feature>
<feature type="compositionally biased region" description="Basic and acidic residues" evidence="1">
    <location>
        <begin position="182"/>
        <end position="195"/>
    </location>
</feature>
<feature type="compositionally biased region" description="Basic and acidic residues" evidence="1">
    <location>
        <begin position="1"/>
        <end position="11"/>
    </location>
</feature>
<feature type="region of interest" description="Disordered" evidence="1">
    <location>
        <begin position="66"/>
        <end position="236"/>
    </location>
</feature>
<feature type="compositionally biased region" description="Basic and acidic residues" evidence="1">
    <location>
        <begin position="26"/>
        <end position="37"/>
    </location>
</feature>